<dbReference type="AlphaFoldDB" id="A0A1A5ZX69"/>
<dbReference type="RefSeq" id="XP_018260244.1">
    <property type="nucleotide sequence ID" value="XM_018410435.1"/>
</dbReference>
<gene>
    <name evidence="2" type="ORF">I303_07161</name>
    <name evidence="3" type="ORF">I303_108515</name>
</gene>
<name>A0A1A5ZX69_9TREE</name>
<reference evidence="3" key="2">
    <citation type="submission" date="2013-07" db="EMBL/GenBank/DDBJ databases">
        <authorList>
            <consortium name="The Broad Institute Genome Sequencing Platform"/>
            <person name="Cuomo C."/>
            <person name="Litvintseva A."/>
            <person name="Chen Y."/>
            <person name="Heitman J."/>
            <person name="Sun S."/>
            <person name="Springer D."/>
            <person name="Dromer F."/>
            <person name="Young S.K."/>
            <person name="Zeng Q."/>
            <person name="Gargeya S."/>
            <person name="Fitzgerald M."/>
            <person name="Abouelleil A."/>
            <person name="Alvarado L."/>
            <person name="Berlin A.M."/>
            <person name="Chapman S.B."/>
            <person name="Dewar J."/>
            <person name="Goldberg J."/>
            <person name="Griggs A."/>
            <person name="Gujja S."/>
            <person name="Hansen M."/>
            <person name="Howarth C."/>
            <person name="Imamovic A."/>
            <person name="Larimer J."/>
            <person name="McCowan C."/>
            <person name="Murphy C."/>
            <person name="Pearson M."/>
            <person name="Priest M."/>
            <person name="Roberts A."/>
            <person name="Saif S."/>
            <person name="Shea T."/>
            <person name="Sykes S."/>
            <person name="Wortman J."/>
            <person name="Nusbaum C."/>
            <person name="Birren B."/>
        </authorList>
    </citation>
    <scope>NUCLEOTIDE SEQUENCE</scope>
    <source>
        <strain evidence="3">CBS 10117</strain>
    </source>
</reference>
<evidence type="ECO:0000256" key="1">
    <source>
        <dbReference type="SAM" id="MobiDB-lite"/>
    </source>
</evidence>
<evidence type="ECO:0000313" key="2">
    <source>
        <dbReference type="EMBL" id="OBR82402.1"/>
    </source>
</evidence>
<accession>A0A1A5ZX69</accession>
<organism evidence="2">
    <name type="scientific">Kwoniella dejecticola CBS 10117</name>
    <dbReference type="NCBI Taxonomy" id="1296121"/>
    <lineage>
        <taxon>Eukaryota</taxon>
        <taxon>Fungi</taxon>
        <taxon>Dikarya</taxon>
        <taxon>Basidiomycota</taxon>
        <taxon>Agaricomycotina</taxon>
        <taxon>Tremellomycetes</taxon>
        <taxon>Tremellales</taxon>
        <taxon>Cryptococcaceae</taxon>
        <taxon>Kwoniella</taxon>
    </lineage>
</organism>
<reference evidence="2" key="1">
    <citation type="submission" date="2013-07" db="EMBL/GenBank/DDBJ databases">
        <title>The Genome Sequence of Cryptococcus dejecticola CBS10117.</title>
        <authorList>
            <consortium name="The Broad Institute Genome Sequencing Platform"/>
            <person name="Cuomo C."/>
            <person name="Litvintseva A."/>
            <person name="Chen Y."/>
            <person name="Heitman J."/>
            <person name="Sun S."/>
            <person name="Springer D."/>
            <person name="Dromer F."/>
            <person name="Young S.K."/>
            <person name="Zeng Q."/>
            <person name="Gargeya S."/>
            <person name="Fitzgerald M."/>
            <person name="Abouelleil A."/>
            <person name="Alvarado L."/>
            <person name="Berlin A.M."/>
            <person name="Chapman S.B."/>
            <person name="Dewar J."/>
            <person name="Goldberg J."/>
            <person name="Griggs A."/>
            <person name="Gujja S."/>
            <person name="Hansen M."/>
            <person name="Howarth C."/>
            <person name="Imamovic A."/>
            <person name="Larimer J."/>
            <person name="McCowan C."/>
            <person name="Murphy C."/>
            <person name="Pearson M."/>
            <person name="Priest M."/>
            <person name="Roberts A."/>
            <person name="Saif S."/>
            <person name="Shea T."/>
            <person name="Sykes S."/>
            <person name="Wortman J."/>
            <person name="Nusbaum C."/>
            <person name="Birren B."/>
        </authorList>
    </citation>
    <scope>NUCLEOTIDE SEQUENCE [LARGE SCALE GENOMIC DNA]</scope>
    <source>
        <strain evidence="2">CBS 10117</strain>
    </source>
</reference>
<protein>
    <submittedName>
        <fullName evidence="2">Uncharacterized protein</fullName>
    </submittedName>
</protein>
<dbReference type="EMBL" id="KI894035">
    <property type="protein sequence ID" value="OBR82402.1"/>
    <property type="molecule type" value="Genomic_DNA"/>
</dbReference>
<reference evidence="3" key="3">
    <citation type="submission" date="2024-02" db="EMBL/GenBank/DDBJ databases">
        <title>Comparative genomics of Cryptococcus and Kwoniella reveals pathogenesis evolution and contrasting modes of karyotype evolution via chromosome fusion or intercentromeric recombination.</title>
        <authorList>
            <person name="Coelho M.A."/>
            <person name="David-Palma M."/>
            <person name="Shea T."/>
            <person name="Bowers K."/>
            <person name="McGinley-Smith S."/>
            <person name="Mohammad A.W."/>
            <person name="Gnirke A."/>
            <person name="Yurkov A.M."/>
            <person name="Nowrousian M."/>
            <person name="Sun S."/>
            <person name="Cuomo C.A."/>
            <person name="Heitman J."/>
        </authorList>
    </citation>
    <scope>NUCLEOTIDE SEQUENCE</scope>
    <source>
        <strain evidence="3">CBS 10117</strain>
    </source>
</reference>
<sequence>MSPLSTDTVKVGEERIFDDSEDDANNQEGGAIAPTSVVVGYFNLGQEVSLDGRITKHIDSLKTLPPFVKSYSIDVTQEDLQDNYRNYKAEYGTDLNPTALMLAKVTRIDISPPDEDITQYVERPSSTFCNVALKQSRVFSLNDMMFTQQHMYMDRGQRARDKAKLIESDAISMLKRITLTIDPFDNKWVKRSIGAKFHTCQRHPYSSSKGSVLASARIYGTRDHDTERSLDLNTQGKTVEGSQVRIKCSYEWIDGYPEVYADFHNVDQAMSRTFGSGEAVTVNATASLRIERTTKPEFAPLASALNMDH</sequence>
<proteinExistence type="predicted"/>
<dbReference type="EMBL" id="CP144540">
    <property type="protein sequence ID" value="WWC65893.1"/>
    <property type="molecule type" value="Genomic_DNA"/>
</dbReference>
<dbReference type="Proteomes" id="UP000078595">
    <property type="component" value="Chromosome 11"/>
</dbReference>
<keyword evidence="4" id="KW-1185">Reference proteome</keyword>
<dbReference type="GeneID" id="28970860"/>
<evidence type="ECO:0000313" key="3">
    <source>
        <dbReference type="EMBL" id="WWC65893.1"/>
    </source>
</evidence>
<dbReference type="VEuPathDB" id="FungiDB:I303_07161"/>
<evidence type="ECO:0000313" key="4">
    <source>
        <dbReference type="Proteomes" id="UP000078595"/>
    </source>
</evidence>
<feature type="region of interest" description="Disordered" evidence="1">
    <location>
        <begin position="1"/>
        <end position="30"/>
    </location>
</feature>
<dbReference type="KEGG" id="kdj:28970860"/>